<dbReference type="GO" id="GO:0005886">
    <property type="term" value="C:plasma membrane"/>
    <property type="evidence" value="ECO:0007669"/>
    <property type="project" value="TreeGrafter"/>
</dbReference>
<dbReference type="GO" id="GO:0004674">
    <property type="term" value="F:protein serine/threonine kinase activity"/>
    <property type="evidence" value="ECO:0007669"/>
    <property type="project" value="UniProtKB-KW"/>
</dbReference>
<keyword evidence="8 20" id="KW-0732">Signal</keyword>
<keyword evidence="13 19" id="KW-0472">Membrane</keyword>
<dbReference type="InterPro" id="IPR017441">
    <property type="entry name" value="Protein_kinase_ATP_BS"/>
</dbReference>
<comment type="catalytic activity">
    <reaction evidence="16">
        <text>L-threonyl-[protein] + ATP = O-phospho-L-threonyl-[protein] + ADP + H(+)</text>
        <dbReference type="Rhea" id="RHEA:46608"/>
        <dbReference type="Rhea" id="RHEA-COMP:11060"/>
        <dbReference type="Rhea" id="RHEA-COMP:11605"/>
        <dbReference type="ChEBI" id="CHEBI:15378"/>
        <dbReference type="ChEBI" id="CHEBI:30013"/>
        <dbReference type="ChEBI" id="CHEBI:30616"/>
        <dbReference type="ChEBI" id="CHEBI:61977"/>
        <dbReference type="ChEBI" id="CHEBI:456216"/>
        <dbReference type="EC" id="2.7.11.1"/>
    </reaction>
</comment>
<proteinExistence type="predicted"/>
<dbReference type="EMBL" id="AWUE01024767">
    <property type="protein sequence ID" value="OMO49820.1"/>
    <property type="molecule type" value="Genomic_DNA"/>
</dbReference>
<evidence type="ECO:0000256" key="11">
    <source>
        <dbReference type="ARBA" id="ARBA00022840"/>
    </source>
</evidence>
<evidence type="ECO:0000256" key="3">
    <source>
        <dbReference type="ARBA" id="ARBA00022527"/>
    </source>
</evidence>
<evidence type="ECO:0000313" key="22">
    <source>
        <dbReference type="EMBL" id="OMO49820.1"/>
    </source>
</evidence>
<dbReference type="Pfam" id="PF13855">
    <property type="entry name" value="LRR_8"/>
    <property type="match status" value="1"/>
</dbReference>
<keyword evidence="5" id="KW-0433">Leucine-rich repeat</keyword>
<dbReference type="Gene3D" id="3.80.10.10">
    <property type="entry name" value="Ribonuclease Inhibitor"/>
    <property type="match status" value="2"/>
</dbReference>
<evidence type="ECO:0000313" key="23">
    <source>
        <dbReference type="Proteomes" id="UP000187203"/>
    </source>
</evidence>
<dbReference type="EC" id="2.7.11.1" evidence="2"/>
<evidence type="ECO:0000256" key="4">
    <source>
        <dbReference type="ARBA" id="ARBA00022553"/>
    </source>
</evidence>
<gene>
    <name evidence="22" type="ORF">COLO4_38354</name>
</gene>
<feature type="binding site" evidence="18">
    <location>
        <position position="741"/>
    </location>
    <ligand>
        <name>ATP</name>
        <dbReference type="ChEBI" id="CHEBI:30616"/>
    </ligand>
</feature>
<dbReference type="STRING" id="93759.A0A1R3FVQ6"/>
<sequence>MERSLTLSLWALLCILSFPFAVEAQNPNQPTTDPAEVRALNSIFQQWGLSSNYQNSWNASGEPCTGVAIDNSTDIKSEIYNPFIICNCSFDNNSTCHITKLKVLQLNVSGVLPDELWTLTYLTDLLLMKNHLTGPLPTSIGNLTRMQFLDIGHNALWGEIPKEVGLLTDLIMFAIGTNNFSGPLPDELGNCSKLEMIYIDSSGISGQIPSTFANLRSMRIMYASNTGFTGKIPDFIGNWSNFTTLRLQGNSFEGPIPSTFANLTSMKELRINGLTNGGSLAFIKDMKSLEVLDLRYNNISDVMPSTIGEYQNLTWLDLSFNSITGQIPDSLFNLRSLIYLSLGNNKLNGSLPSEKSASLQNMHIRYAKAFIAGMGSCKLRTVDVAKLGMPTSFNLDVSYNNLAGIFPSWINQRSLSINLVANNFRIGQNNSNLPSWLECLQQDFPCSRGAGIYSRFAINCGGATYPSSDRTLFEWDGETLGSASYYVTDTKGWAVSNVGSFTGTNPPYIISSSSPFTNTSDPVLFQSARTSASSLRYYGLGLENGDYTVRLQFAETQITNANASTWESLGRRIFDIYIQGNRVSEDFDIKKEAGGFSNFAVIKEFKAHVSENYLEIHLFWAGKGTCCVPREDTYGPSISAILATLDLPTSKKSRAGLIVGIVVGVGALGLLSVAAFCILRRRRAHMKDDKELLGIDAGRTFSYGELKAATEDFNPANKLGEGGFGSVYKGKLDDGRAIAVKRLSVASHQGKSEFVTEIATISAVQHRNLVKLYGCCIEANKRLLVGYLAPEYAMRGHLTEKTDVFAFGVVALEIVSGRPNSDSSLEQVYLLEWAWHLYENEREVELVDRSLLEFNVEEAKRVIGIALLCTQTSPMQRPSMSQVVAMLSRDTEVNRVIGKPGYLTEWRFDDSISFTSSQATGTSTLSFDTCTSTSTTIVDNAETSTSIVDNAEKSPTIAAKPLLTDIIMDGR</sequence>
<evidence type="ECO:0000256" key="14">
    <source>
        <dbReference type="ARBA" id="ARBA00023170"/>
    </source>
</evidence>
<keyword evidence="15" id="KW-0325">Glycoprotein</keyword>
<keyword evidence="23" id="KW-1185">Reference proteome</keyword>
<comment type="subcellular location">
    <subcellularLocation>
        <location evidence="1">Membrane</location>
        <topology evidence="1">Single-pass type I membrane protein</topology>
    </subcellularLocation>
</comment>
<keyword evidence="9" id="KW-0677">Repeat</keyword>
<comment type="caution">
    <text evidence="22">The sequence shown here is derived from an EMBL/GenBank/DDBJ whole genome shotgun (WGS) entry which is preliminary data.</text>
</comment>
<dbReference type="InterPro" id="IPR001245">
    <property type="entry name" value="Ser-Thr/Tyr_kinase_cat_dom"/>
</dbReference>
<evidence type="ECO:0000256" key="6">
    <source>
        <dbReference type="ARBA" id="ARBA00022679"/>
    </source>
</evidence>
<evidence type="ECO:0000256" key="9">
    <source>
        <dbReference type="ARBA" id="ARBA00022737"/>
    </source>
</evidence>
<keyword evidence="4" id="KW-0597">Phosphoprotein</keyword>
<dbReference type="Gene3D" id="2.60.120.430">
    <property type="entry name" value="Galactose-binding lectin"/>
    <property type="match status" value="1"/>
</dbReference>
<evidence type="ECO:0000256" key="16">
    <source>
        <dbReference type="ARBA" id="ARBA00047899"/>
    </source>
</evidence>
<keyword evidence="10 18" id="KW-0547">Nucleotide-binding</keyword>
<keyword evidence="12 19" id="KW-1133">Transmembrane helix</keyword>
<keyword evidence="6" id="KW-0808">Transferase</keyword>
<evidence type="ECO:0000256" key="7">
    <source>
        <dbReference type="ARBA" id="ARBA00022692"/>
    </source>
</evidence>
<dbReference type="Pfam" id="PF11721">
    <property type="entry name" value="Malectin"/>
    <property type="match status" value="1"/>
</dbReference>
<evidence type="ECO:0000256" key="5">
    <source>
        <dbReference type="ARBA" id="ARBA00022614"/>
    </source>
</evidence>
<dbReference type="PANTHER" id="PTHR48006">
    <property type="entry name" value="LEUCINE-RICH REPEAT-CONTAINING PROTEIN DDB_G0281931-RELATED"/>
    <property type="match status" value="1"/>
</dbReference>
<dbReference type="PROSITE" id="PS50011">
    <property type="entry name" value="PROTEIN_KINASE_DOM"/>
    <property type="match status" value="1"/>
</dbReference>
<dbReference type="InterPro" id="IPR021720">
    <property type="entry name" value="Malectin_dom"/>
</dbReference>
<dbReference type="Proteomes" id="UP000187203">
    <property type="component" value="Unassembled WGS sequence"/>
</dbReference>
<dbReference type="FunFam" id="2.60.120.430:FF:000002">
    <property type="entry name" value="Leucine-rich repeat receptor-like protein kinase"/>
    <property type="match status" value="1"/>
</dbReference>
<dbReference type="SUPFAM" id="SSF56112">
    <property type="entry name" value="Protein kinase-like (PK-like)"/>
    <property type="match status" value="1"/>
</dbReference>
<protein>
    <recommendedName>
        <fullName evidence="2">non-specific serine/threonine protein kinase</fullName>
        <ecNumber evidence="2">2.7.11.1</ecNumber>
    </recommendedName>
</protein>
<organism evidence="22 23">
    <name type="scientific">Corchorus olitorius</name>
    <dbReference type="NCBI Taxonomy" id="93759"/>
    <lineage>
        <taxon>Eukaryota</taxon>
        <taxon>Viridiplantae</taxon>
        <taxon>Streptophyta</taxon>
        <taxon>Embryophyta</taxon>
        <taxon>Tracheophyta</taxon>
        <taxon>Spermatophyta</taxon>
        <taxon>Magnoliopsida</taxon>
        <taxon>eudicotyledons</taxon>
        <taxon>Gunneridae</taxon>
        <taxon>Pentapetalae</taxon>
        <taxon>rosids</taxon>
        <taxon>malvids</taxon>
        <taxon>Malvales</taxon>
        <taxon>Malvaceae</taxon>
        <taxon>Grewioideae</taxon>
        <taxon>Apeibeae</taxon>
        <taxon>Corchorus</taxon>
    </lineage>
</organism>
<dbReference type="InterPro" id="IPR051824">
    <property type="entry name" value="LRR_Rcpt-Like_S/T_Kinase"/>
</dbReference>
<evidence type="ECO:0000259" key="21">
    <source>
        <dbReference type="PROSITE" id="PS50011"/>
    </source>
</evidence>
<evidence type="ECO:0000256" key="10">
    <source>
        <dbReference type="ARBA" id="ARBA00022741"/>
    </source>
</evidence>
<dbReference type="Pfam" id="PF00560">
    <property type="entry name" value="LRR_1"/>
    <property type="match status" value="1"/>
</dbReference>
<dbReference type="AlphaFoldDB" id="A0A1R3FVQ6"/>
<feature type="domain" description="Protein kinase" evidence="21">
    <location>
        <begin position="713"/>
        <end position="971"/>
    </location>
</feature>
<name>A0A1R3FVQ6_9ROSI</name>
<dbReference type="Gene3D" id="3.30.200.20">
    <property type="entry name" value="Phosphorylase Kinase, domain 1"/>
    <property type="match status" value="1"/>
</dbReference>
<accession>A0A1R3FVQ6</accession>
<evidence type="ECO:0000256" key="12">
    <source>
        <dbReference type="ARBA" id="ARBA00022989"/>
    </source>
</evidence>
<keyword evidence="11 18" id="KW-0067">ATP-binding</keyword>
<keyword evidence="3" id="KW-0723">Serine/threonine-protein kinase</keyword>
<dbReference type="PANTHER" id="PTHR48006:SF62">
    <property type="entry name" value="LEUCINE-RICH REPEAT TRANSMEMBRANE PROTEIN KINASE"/>
    <property type="match status" value="1"/>
</dbReference>
<evidence type="ECO:0000256" key="20">
    <source>
        <dbReference type="SAM" id="SignalP"/>
    </source>
</evidence>
<dbReference type="PROSITE" id="PS51450">
    <property type="entry name" value="LRR"/>
    <property type="match status" value="1"/>
</dbReference>
<evidence type="ECO:0000256" key="2">
    <source>
        <dbReference type="ARBA" id="ARBA00012513"/>
    </source>
</evidence>
<keyword evidence="14" id="KW-0675">Receptor</keyword>
<dbReference type="Gene3D" id="1.10.510.10">
    <property type="entry name" value="Transferase(Phosphotransferase) domain 1"/>
    <property type="match status" value="1"/>
</dbReference>
<dbReference type="FunFam" id="3.80.10.10:FF:000766">
    <property type="entry name" value="Os05g0263100 protein"/>
    <property type="match status" value="1"/>
</dbReference>
<dbReference type="GO" id="GO:0005524">
    <property type="term" value="F:ATP binding"/>
    <property type="evidence" value="ECO:0007669"/>
    <property type="project" value="UniProtKB-UniRule"/>
</dbReference>
<reference evidence="23" key="1">
    <citation type="submission" date="2013-09" db="EMBL/GenBank/DDBJ databases">
        <title>Corchorus olitorius genome sequencing.</title>
        <authorList>
            <person name="Alam M."/>
            <person name="Haque M.S."/>
            <person name="Islam M.S."/>
            <person name="Emdad E.M."/>
            <person name="Islam M.M."/>
            <person name="Ahmed B."/>
            <person name="Halim A."/>
            <person name="Hossen Q.M.M."/>
            <person name="Hossain M.Z."/>
            <person name="Ahmed R."/>
            <person name="Khan M.M."/>
            <person name="Islam R."/>
            <person name="Rashid M.M."/>
            <person name="Khan S.A."/>
            <person name="Rahman M.S."/>
            <person name="Alam M."/>
            <person name="Yahiya A.S."/>
            <person name="Khan M.S."/>
            <person name="Azam M.S."/>
            <person name="Haque T."/>
            <person name="Lashkar M.Z.H."/>
            <person name="Akhand A.I."/>
            <person name="Morshed G."/>
            <person name="Roy S."/>
            <person name="Uddin K.S."/>
            <person name="Rabeya T."/>
            <person name="Hossain A.S."/>
            <person name="Chowdhury A."/>
            <person name="Snigdha A.R."/>
            <person name="Mortoza M.S."/>
            <person name="Matin S.A."/>
            <person name="Hoque S.M.E."/>
            <person name="Islam M.K."/>
            <person name="Roy D.K."/>
            <person name="Haider R."/>
            <person name="Moosa M.M."/>
            <person name="Elias S.M."/>
            <person name="Hasan A.M."/>
            <person name="Jahan S."/>
            <person name="Shafiuddin M."/>
            <person name="Mahmood N."/>
            <person name="Shommy N.S."/>
        </authorList>
    </citation>
    <scope>NUCLEOTIDE SEQUENCE [LARGE SCALE GENOMIC DNA]</scope>
    <source>
        <strain evidence="23">cv. O-4</strain>
    </source>
</reference>
<feature type="chain" id="PRO_5012639013" description="non-specific serine/threonine protein kinase" evidence="20">
    <location>
        <begin position="25"/>
        <end position="971"/>
    </location>
</feature>
<evidence type="ECO:0000256" key="18">
    <source>
        <dbReference type="PROSITE-ProRule" id="PRU10141"/>
    </source>
</evidence>
<feature type="signal peptide" evidence="20">
    <location>
        <begin position="1"/>
        <end position="24"/>
    </location>
</feature>
<comment type="catalytic activity">
    <reaction evidence="17">
        <text>L-seryl-[protein] + ATP = O-phospho-L-seryl-[protein] + ADP + H(+)</text>
        <dbReference type="Rhea" id="RHEA:17989"/>
        <dbReference type="Rhea" id="RHEA-COMP:9863"/>
        <dbReference type="Rhea" id="RHEA-COMP:11604"/>
        <dbReference type="ChEBI" id="CHEBI:15378"/>
        <dbReference type="ChEBI" id="CHEBI:29999"/>
        <dbReference type="ChEBI" id="CHEBI:30616"/>
        <dbReference type="ChEBI" id="CHEBI:83421"/>
        <dbReference type="ChEBI" id="CHEBI:456216"/>
        <dbReference type="EC" id="2.7.11.1"/>
    </reaction>
</comment>
<dbReference type="FunFam" id="3.30.200.20:FF:000140">
    <property type="entry name" value="Leucine-rich repeat receptor-like protein kinase"/>
    <property type="match status" value="1"/>
</dbReference>
<dbReference type="PROSITE" id="PS00107">
    <property type="entry name" value="PROTEIN_KINASE_ATP"/>
    <property type="match status" value="1"/>
</dbReference>
<dbReference type="InterPro" id="IPR011009">
    <property type="entry name" value="Kinase-like_dom_sf"/>
</dbReference>
<keyword evidence="3" id="KW-0418">Kinase</keyword>
<evidence type="ECO:0000256" key="17">
    <source>
        <dbReference type="ARBA" id="ARBA00048679"/>
    </source>
</evidence>
<dbReference type="InterPro" id="IPR001611">
    <property type="entry name" value="Leu-rich_rpt"/>
</dbReference>
<dbReference type="OrthoDB" id="663146at2759"/>
<dbReference type="InterPro" id="IPR000719">
    <property type="entry name" value="Prot_kinase_dom"/>
</dbReference>
<evidence type="ECO:0000256" key="13">
    <source>
        <dbReference type="ARBA" id="ARBA00023136"/>
    </source>
</evidence>
<dbReference type="SUPFAM" id="SSF52058">
    <property type="entry name" value="L domain-like"/>
    <property type="match status" value="1"/>
</dbReference>
<feature type="transmembrane region" description="Helical" evidence="19">
    <location>
        <begin position="655"/>
        <end position="679"/>
    </location>
</feature>
<evidence type="ECO:0000256" key="8">
    <source>
        <dbReference type="ARBA" id="ARBA00022729"/>
    </source>
</evidence>
<dbReference type="Pfam" id="PF07714">
    <property type="entry name" value="PK_Tyr_Ser-Thr"/>
    <property type="match status" value="1"/>
</dbReference>
<evidence type="ECO:0000256" key="15">
    <source>
        <dbReference type="ARBA" id="ARBA00023180"/>
    </source>
</evidence>
<evidence type="ECO:0000256" key="1">
    <source>
        <dbReference type="ARBA" id="ARBA00004479"/>
    </source>
</evidence>
<dbReference type="InterPro" id="IPR032675">
    <property type="entry name" value="LRR_dom_sf"/>
</dbReference>
<evidence type="ECO:0000256" key="19">
    <source>
        <dbReference type="SAM" id="Phobius"/>
    </source>
</evidence>
<keyword evidence="7 19" id="KW-0812">Transmembrane</keyword>